<reference evidence="1 2" key="1">
    <citation type="journal article" date="2023" name="IMA Fungus">
        <title>Comparative genomic study of the Penicillium genus elucidates a diverse pangenome and 15 lateral gene transfer events.</title>
        <authorList>
            <person name="Petersen C."/>
            <person name="Sorensen T."/>
            <person name="Nielsen M.R."/>
            <person name="Sondergaard T.E."/>
            <person name="Sorensen J.L."/>
            <person name="Fitzpatrick D.A."/>
            <person name="Frisvad J.C."/>
            <person name="Nielsen K.L."/>
        </authorList>
    </citation>
    <scope>NUCLEOTIDE SEQUENCE [LARGE SCALE GENOMIC DNA]</scope>
    <source>
        <strain evidence="1 2">IBT 29057</strain>
    </source>
</reference>
<name>A0AAD6DBZ9_9EURO</name>
<organism evidence="1 2">
    <name type="scientific">Penicillium hetheringtonii</name>
    <dbReference type="NCBI Taxonomy" id="911720"/>
    <lineage>
        <taxon>Eukaryota</taxon>
        <taxon>Fungi</taxon>
        <taxon>Dikarya</taxon>
        <taxon>Ascomycota</taxon>
        <taxon>Pezizomycotina</taxon>
        <taxon>Eurotiomycetes</taxon>
        <taxon>Eurotiomycetidae</taxon>
        <taxon>Eurotiales</taxon>
        <taxon>Aspergillaceae</taxon>
        <taxon>Penicillium</taxon>
    </lineage>
</organism>
<sequence>MALLGHRLSITSLFSQSSEKTDDTNYSTEPRRWWIVFEFKEKDRRLPDFRLLHRMLANIKKREDVFVTDFDPTGLIPLSYIFDIVTMTNTDDDILGEAEIVIDNWIMDYYVTGPPFQREKVFGKPGSTVPRTEY</sequence>
<protein>
    <submittedName>
        <fullName evidence="1">Uncharacterized protein</fullName>
    </submittedName>
</protein>
<dbReference type="Proteomes" id="UP001216150">
    <property type="component" value="Unassembled WGS sequence"/>
</dbReference>
<proteinExistence type="predicted"/>
<evidence type="ECO:0000313" key="2">
    <source>
        <dbReference type="Proteomes" id="UP001216150"/>
    </source>
</evidence>
<keyword evidence="2" id="KW-1185">Reference proteome</keyword>
<evidence type="ECO:0000313" key="1">
    <source>
        <dbReference type="EMBL" id="KAJ5572864.1"/>
    </source>
</evidence>
<dbReference type="EMBL" id="JAQJAC010000009">
    <property type="protein sequence ID" value="KAJ5572864.1"/>
    <property type="molecule type" value="Genomic_DNA"/>
</dbReference>
<accession>A0AAD6DBZ9</accession>
<gene>
    <name evidence="1" type="ORF">N7450_009848</name>
</gene>
<dbReference type="AlphaFoldDB" id="A0AAD6DBZ9"/>
<comment type="caution">
    <text evidence="1">The sequence shown here is derived from an EMBL/GenBank/DDBJ whole genome shotgun (WGS) entry which is preliminary data.</text>
</comment>